<comment type="similarity">
    <text evidence="1">Belongs to the aldo/keto reductase family.</text>
</comment>
<evidence type="ECO:0000313" key="9">
    <source>
        <dbReference type="Proteomes" id="UP000092583"/>
    </source>
</evidence>
<reference evidence="8 9" key="1">
    <citation type="submission" date="2013-07" db="EMBL/GenBank/DDBJ databases">
        <title>The Genome Sequence of Kwoniella mangroviensis CBS10435.</title>
        <authorList>
            <consortium name="The Broad Institute Genome Sequencing Platform"/>
            <person name="Cuomo C."/>
            <person name="Litvintseva A."/>
            <person name="Chen Y."/>
            <person name="Heitman J."/>
            <person name="Sun S."/>
            <person name="Springer D."/>
            <person name="Dromer F."/>
            <person name="Young S.K."/>
            <person name="Zeng Q."/>
            <person name="Gargeya S."/>
            <person name="Fitzgerald M."/>
            <person name="Abouelleil A."/>
            <person name="Alvarado L."/>
            <person name="Berlin A.M."/>
            <person name="Chapman S.B."/>
            <person name="Dewar J."/>
            <person name="Goldberg J."/>
            <person name="Griggs A."/>
            <person name="Gujja S."/>
            <person name="Hansen M."/>
            <person name="Howarth C."/>
            <person name="Imamovic A."/>
            <person name="Larimer J."/>
            <person name="McCowan C."/>
            <person name="Murphy C."/>
            <person name="Pearson M."/>
            <person name="Priest M."/>
            <person name="Roberts A."/>
            <person name="Saif S."/>
            <person name="Shea T."/>
            <person name="Sykes S."/>
            <person name="Wortman J."/>
            <person name="Nusbaum C."/>
            <person name="Birren B."/>
        </authorList>
    </citation>
    <scope>NUCLEOTIDE SEQUENCE [LARGE SCALE GENOMIC DNA]</scope>
    <source>
        <strain evidence="8 9">CBS 10435</strain>
    </source>
</reference>
<dbReference type="PIRSF" id="PIRSF000097">
    <property type="entry name" value="AKR"/>
    <property type="match status" value="1"/>
</dbReference>
<evidence type="ECO:0000256" key="1">
    <source>
        <dbReference type="ARBA" id="ARBA00007905"/>
    </source>
</evidence>
<dbReference type="PRINTS" id="PR00069">
    <property type="entry name" value="ALDKETRDTASE"/>
</dbReference>
<evidence type="ECO:0000256" key="2">
    <source>
        <dbReference type="ARBA" id="ARBA00022857"/>
    </source>
</evidence>
<evidence type="ECO:0000256" key="4">
    <source>
        <dbReference type="PIRSR" id="PIRSR000097-1"/>
    </source>
</evidence>
<evidence type="ECO:0000256" key="3">
    <source>
        <dbReference type="ARBA" id="ARBA00023002"/>
    </source>
</evidence>
<protein>
    <recommendedName>
        <fullName evidence="7">NADP-dependent oxidoreductase domain-containing protein</fullName>
    </recommendedName>
</protein>
<evidence type="ECO:0000313" key="8">
    <source>
        <dbReference type="EMBL" id="OCF61734.1"/>
    </source>
</evidence>
<accession>A0A1B9J251</accession>
<dbReference type="OrthoDB" id="416253at2759"/>
<dbReference type="InterPro" id="IPR018170">
    <property type="entry name" value="Aldo/ket_reductase_CS"/>
</dbReference>
<dbReference type="InterPro" id="IPR036812">
    <property type="entry name" value="NAD(P)_OxRdtase_dom_sf"/>
</dbReference>
<dbReference type="PANTHER" id="PTHR43827">
    <property type="entry name" value="2,5-DIKETO-D-GLUCONIC ACID REDUCTASE"/>
    <property type="match status" value="1"/>
</dbReference>
<keyword evidence="9" id="KW-1185">Reference proteome</keyword>
<keyword evidence="3" id="KW-0560">Oxidoreductase</keyword>
<name>A0A1B9J251_9TREE</name>
<dbReference type="PROSITE" id="PS00062">
    <property type="entry name" value="ALDOKETO_REDUCTASE_2"/>
    <property type="match status" value="1"/>
</dbReference>
<evidence type="ECO:0000259" key="7">
    <source>
        <dbReference type="Pfam" id="PF00248"/>
    </source>
</evidence>
<gene>
    <name evidence="8" type="ORF">L486_01394</name>
</gene>
<dbReference type="InterPro" id="IPR020471">
    <property type="entry name" value="AKR"/>
</dbReference>
<dbReference type="Proteomes" id="UP000092583">
    <property type="component" value="Unassembled WGS sequence"/>
</dbReference>
<dbReference type="PANTHER" id="PTHR43827:SF3">
    <property type="entry name" value="NADP-DEPENDENT OXIDOREDUCTASE DOMAIN-CONTAINING PROTEIN"/>
    <property type="match status" value="1"/>
</dbReference>
<feature type="binding site" evidence="5">
    <location>
        <position position="140"/>
    </location>
    <ligand>
        <name>substrate</name>
    </ligand>
</feature>
<dbReference type="Gene3D" id="3.20.20.100">
    <property type="entry name" value="NADP-dependent oxidoreductase domain"/>
    <property type="match status" value="1"/>
</dbReference>
<feature type="site" description="Lowers pKa of active site Tyr" evidence="6">
    <location>
        <position position="105"/>
    </location>
</feature>
<proteinExistence type="inferred from homology"/>
<dbReference type="InterPro" id="IPR023210">
    <property type="entry name" value="NADP_OxRdtase_dom"/>
</dbReference>
<dbReference type="STRING" id="1331196.A0A1B9J251"/>
<dbReference type="Pfam" id="PF00248">
    <property type="entry name" value="Aldo_ket_red"/>
    <property type="match status" value="1"/>
</dbReference>
<dbReference type="AlphaFoldDB" id="A0A1B9J251"/>
<keyword evidence="2" id="KW-0521">NADP</keyword>
<dbReference type="GO" id="GO:0016616">
    <property type="term" value="F:oxidoreductase activity, acting on the CH-OH group of donors, NAD or NADP as acceptor"/>
    <property type="evidence" value="ECO:0007669"/>
    <property type="project" value="UniProtKB-ARBA"/>
</dbReference>
<dbReference type="EMBL" id="KI669459">
    <property type="protein sequence ID" value="OCF61734.1"/>
    <property type="molecule type" value="Genomic_DNA"/>
</dbReference>
<feature type="active site" description="Proton donor" evidence="4">
    <location>
        <position position="80"/>
    </location>
</feature>
<feature type="domain" description="NADP-dependent oxidoreductase" evidence="7">
    <location>
        <begin position="58"/>
        <end position="282"/>
    </location>
</feature>
<evidence type="ECO:0000256" key="6">
    <source>
        <dbReference type="PIRSR" id="PIRSR000097-3"/>
    </source>
</evidence>
<sequence>MILVSSTKSNIRTITLNDGVEIPVLAFGTGCNFFSYIVLSKTSNQCVEGRSTAQAWTDTSPIVTLALQKGYRHFDCAWHYKNGVYTGKALKESGIPREKIFITCKIGSFDDDPSEFDTRKFVDAVLKDLQVEYIDLLVLHADILVGSITQAWKAMEEIKKEGLARSIGLSNFSTKSLEEILSICEIKPSINQIEFHPYSLSTYLPTLLPLCDKYDIKIAAYGSLMSLVRHRGGPVDEVVEHICHERGMKETGGQVLLRWAQQITEGIVITTTNKPDRMVEQILPFLEVISDNRLSQKHLDEISAAGAERPFRFWGTNWPYFMQGEGGIQACPEDATHRNKPGINGGRGW</sequence>
<dbReference type="SUPFAM" id="SSF51430">
    <property type="entry name" value="NAD(P)-linked oxidoreductase"/>
    <property type="match status" value="1"/>
</dbReference>
<evidence type="ECO:0000256" key="5">
    <source>
        <dbReference type="PIRSR" id="PIRSR000097-2"/>
    </source>
</evidence>
<organism evidence="8 9">
    <name type="scientific">Kwoniella mangroviensis CBS 10435</name>
    <dbReference type="NCBI Taxonomy" id="1331196"/>
    <lineage>
        <taxon>Eukaryota</taxon>
        <taxon>Fungi</taxon>
        <taxon>Dikarya</taxon>
        <taxon>Basidiomycota</taxon>
        <taxon>Agaricomycotina</taxon>
        <taxon>Tremellomycetes</taxon>
        <taxon>Tremellales</taxon>
        <taxon>Cryptococcaceae</taxon>
        <taxon>Kwoniella</taxon>
    </lineage>
</organism>
<reference evidence="9" key="2">
    <citation type="submission" date="2013-12" db="EMBL/GenBank/DDBJ databases">
        <title>Evolution of pathogenesis and genome organization in the Tremellales.</title>
        <authorList>
            <person name="Cuomo C."/>
            <person name="Litvintseva A."/>
            <person name="Heitman J."/>
            <person name="Chen Y."/>
            <person name="Sun S."/>
            <person name="Springer D."/>
            <person name="Dromer F."/>
            <person name="Young S."/>
            <person name="Zeng Q."/>
            <person name="Chapman S."/>
            <person name="Gujja S."/>
            <person name="Saif S."/>
            <person name="Birren B."/>
        </authorList>
    </citation>
    <scope>NUCLEOTIDE SEQUENCE [LARGE SCALE GENOMIC DNA]</scope>
    <source>
        <strain evidence="9">CBS 10435</strain>
    </source>
</reference>